<evidence type="ECO:0000259" key="10">
    <source>
        <dbReference type="PROSITE" id="PS50198"/>
    </source>
</evidence>
<keyword evidence="3" id="KW-0574">Periplasm</keyword>
<dbReference type="Pfam" id="PF00639">
    <property type="entry name" value="Rotamase"/>
    <property type="match status" value="1"/>
</dbReference>
<dbReference type="InterPro" id="IPR027304">
    <property type="entry name" value="Trigger_fact/SurA_dom_sf"/>
</dbReference>
<dbReference type="Pfam" id="PF09312">
    <property type="entry name" value="SurA_N"/>
    <property type="match status" value="1"/>
</dbReference>
<proteinExistence type="predicted"/>
<dbReference type="PROSITE" id="PS01096">
    <property type="entry name" value="PPIC_PPIASE_1"/>
    <property type="match status" value="1"/>
</dbReference>
<dbReference type="PANTHER" id="PTHR47637:SF1">
    <property type="entry name" value="CHAPERONE SURA"/>
    <property type="match status" value="1"/>
</dbReference>
<evidence type="ECO:0000256" key="7">
    <source>
        <dbReference type="ARBA" id="ARBA00030642"/>
    </source>
</evidence>
<keyword evidence="6 9" id="KW-0413">Isomerase</keyword>
<evidence type="ECO:0000256" key="4">
    <source>
        <dbReference type="ARBA" id="ARBA00023110"/>
    </source>
</evidence>
<comment type="caution">
    <text evidence="11">The sequence shown here is derived from an EMBL/GenBank/DDBJ whole genome shotgun (WGS) entry which is preliminary data.</text>
</comment>
<dbReference type="Gene3D" id="3.10.50.40">
    <property type="match status" value="1"/>
</dbReference>
<dbReference type="SUPFAM" id="SSF109998">
    <property type="entry name" value="Triger factor/SurA peptide-binding domain-like"/>
    <property type="match status" value="1"/>
</dbReference>
<dbReference type="RefSeq" id="WP_264944524.1">
    <property type="nucleotide sequence ID" value="NZ_JAPDRA010000005.1"/>
</dbReference>
<evidence type="ECO:0000256" key="8">
    <source>
        <dbReference type="ARBA" id="ARBA00031484"/>
    </source>
</evidence>
<evidence type="ECO:0000313" key="12">
    <source>
        <dbReference type="Proteomes" id="UP001596977"/>
    </source>
</evidence>
<evidence type="ECO:0000256" key="5">
    <source>
        <dbReference type="ARBA" id="ARBA00023186"/>
    </source>
</evidence>
<reference evidence="12" key="1">
    <citation type="journal article" date="2019" name="Int. J. Syst. Evol. Microbiol.">
        <title>The Global Catalogue of Microorganisms (GCM) 10K type strain sequencing project: providing services to taxonomists for standard genome sequencing and annotation.</title>
        <authorList>
            <consortium name="The Broad Institute Genomics Platform"/>
            <consortium name="The Broad Institute Genome Sequencing Center for Infectious Disease"/>
            <person name="Wu L."/>
            <person name="Ma J."/>
        </authorList>
    </citation>
    <scope>NUCLEOTIDE SEQUENCE [LARGE SCALE GENOMIC DNA]</scope>
    <source>
        <strain evidence="12">CCUG 62982</strain>
    </source>
</reference>
<feature type="domain" description="PpiC" evidence="10">
    <location>
        <begin position="179"/>
        <end position="276"/>
    </location>
</feature>
<dbReference type="PANTHER" id="PTHR47637">
    <property type="entry name" value="CHAPERONE SURA"/>
    <property type="match status" value="1"/>
</dbReference>
<keyword evidence="4 9" id="KW-0697">Rotamase</keyword>
<evidence type="ECO:0000256" key="2">
    <source>
        <dbReference type="ARBA" id="ARBA00022729"/>
    </source>
</evidence>
<dbReference type="Gene3D" id="1.10.4030.10">
    <property type="entry name" value="Porin chaperone SurA, peptide-binding domain"/>
    <property type="match status" value="1"/>
</dbReference>
<accession>A0ABW3HAC5</accession>
<evidence type="ECO:0000256" key="1">
    <source>
        <dbReference type="ARBA" id="ARBA00018370"/>
    </source>
</evidence>
<dbReference type="SUPFAM" id="SSF54534">
    <property type="entry name" value="FKBP-like"/>
    <property type="match status" value="2"/>
</dbReference>
<dbReference type="InterPro" id="IPR023058">
    <property type="entry name" value="PPIase_PpiC_CS"/>
</dbReference>
<dbReference type="EMBL" id="JBHTJG010000005">
    <property type="protein sequence ID" value="MFD0947118.1"/>
    <property type="molecule type" value="Genomic_DNA"/>
</dbReference>
<name>A0ABW3HAC5_9SPHN</name>
<evidence type="ECO:0000256" key="9">
    <source>
        <dbReference type="PROSITE-ProRule" id="PRU00278"/>
    </source>
</evidence>
<evidence type="ECO:0000256" key="3">
    <source>
        <dbReference type="ARBA" id="ARBA00022764"/>
    </source>
</evidence>
<organism evidence="11 12">
    <name type="scientific">Sphingomonas canadensis</name>
    <dbReference type="NCBI Taxonomy" id="1219257"/>
    <lineage>
        <taxon>Bacteria</taxon>
        <taxon>Pseudomonadati</taxon>
        <taxon>Pseudomonadota</taxon>
        <taxon>Alphaproteobacteria</taxon>
        <taxon>Sphingomonadales</taxon>
        <taxon>Sphingomonadaceae</taxon>
        <taxon>Sphingomonas</taxon>
    </lineage>
</organism>
<evidence type="ECO:0000256" key="6">
    <source>
        <dbReference type="ARBA" id="ARBA00023235"/>
    </source>
</evidence>
<dbReference type="InterPro" id="IPR046357">
    <property type="entry name" value="PPIase_dom_sf"/>
</dbReference>
<gene>
    <name evidence="11" type="ORF">ACFQ1E_12280</name>
</gene>
<protein>
    <recommendedName>
        <fullName evidence="1">Parvulin-like PPIase</fullName>
    </recommendedName>
    <alternativeName>
        <fullName evidence="7">Peptidyl-prolyl cis-trans isomerase plp</fullName>
    </alternativeName>
    <alternativeName>
        <fullName evidence="8">Rotamase plp</fullName>
    </alternativeName>
</protein>
<dbReference type="PROSITE" id="PS50198">
    <property type="entry name" value="PPIC_PPIASE_2"/>
    <property type="match status" value="1"/>
</dbReference>
<evidence type="ECO:0000313" key="11">
    <source>
        <dbReference type="EMBL" id="MFD0947118.1"/>
    </source>
</evidence>
<dbReference type="Proteomes" id="UP001596977">
    <property type="component" value="Unassembled WGS sequence"/>
</dbReference>
<dbReference type="InterPro" id="IPR000297">
    <property type="entry name" value="PPIase_PpiC"/>
</dbReference>
<keyword evidence="12" id="KW-1185">Reference proteome</keyword>
<dbReference type="InterPro" id="IPR050280">
    <property type="entry name" value="OMP_Chaperone_SurA"/>
</dbReference>
<keyword evidence="2" id="KW-0732">Signal</keyword>
<dbReference type="GO" id="GO:0003755">
    <property type="term" value="F:peptidyl-prolyl cis-trans isomerase activity"/>
    <property type="evidence" value="ECO:0007669"/>
    <property type="project" value="UniProtKB-EC"/>
</dbReference>
<dbReference type="InterPro" id="IPR015391">
    <property type="entry name" value="SurA_N"/>
</dbReference>
<keyword evidence="5" id="KW-0143">Chaperone</keyword>
<sequence length="427" mass="47106">MLATAAAAQTVPDEEVPSAGLDLPANLQIFGKADPNVRKPTAIVNNTVITGTDVDQRLALVLAINDLNPPAAERDQIRLQVLRSLIDETLQIQEAAAAKITVDKAEVDQTFARVAQRRQLTPDQFRQWIRSVGSSERSIRRQIEGELAWSRLLRRRVSIDISDAEVESILKRIEAAKGTHEYRVFEIYMSATPERAEEVYRQQQALLQQMREGTPFDSLAHIWSEATTKIKGGDLGWIRTVTLPEQLATPLQTMQVGQVAGPIEVPGGFSIIYLADTRQVLVADPRDARLNLRQITLTFAPGTTEEAATTKAAELAKQTASMQGCGDVPRIAQALGADVVNRDSIRVRDLPGQVANLVVDLQVGQATQPFGSLESGVRVLVLCGRDDPVAELPSKQDVSQSLEDERTGRRAERMLRDLRRDAIVEYR</sequence>